<feature type="signal peptide" evidence="1">
    <location>
        <begin position="1"/>
        <end position="28"/>
    </location>
</feature>
<dbReference type="Gene3D" id="3.40.50.1820">
    <property type="entry name" value="alpha/beta hydrolase"/>
    <property type="match status" value="1"/>
</dbReference>
<dbReference type="InterPro" id="IPR029058">
    <property type="entry name" value="AB_hydrolase_fold"/>
</dbReference>
<dbReference type="Gene3D" id="2.60.40.10">
    <property type="entry name" value="Immunoglobulins"/>
    <property type="match status" value="1"/>
</dbReference>
<accession>A0ABN7R4X7</accession>
<dbReference type="Pfam" id="PF18962">
    <property type="entry name" value="Por_Secre_tail"/>
    <property type="match status" value="1"/>
</dbReference>
<reference evidence="3 4" key="1">
    <citation type="submission" date="2021-04" db="EMBL/GenBank/DDBJ databases">
        <authorList>
            <person name="Rodrigo-Torres L."/>
            <person name="Arahal R. D."/>
            <person name="Lucena T."/>
        </authorList>
    </citation>
    <scope>NUCLEOTIDE SEQUENCE [LARGE SCALE GENOMIC DNA]</scope>
    <source>
        <strain evidence="3 4">CECT 9623</strain>
    </source>
</reference>
<sequence>MMHFLKCGRGKLCLFLLLLLCVLSTVSAQDYIQQRDAKLNALDLTGLGKTLFLNAAITDQHEVNHYRNLAKSPIPDPERVTSAEWQNLYERLMDADFRPNGEKLADFEKWMETDPAKITKNDTVPIGIMNLEGIYLTGTEITENEAQKKAGNKADFVKYERVRIVSASVLKEDLYQADVIFKLSPGFYFSNQTDQVKTVEIDFGNGKGYRSFTLSEQLIPHRFETEGEHLIHIRLTTGRITYRFETKVNVLQMERIKPFAEFQITANKIYQDTADNDRSARTALVGGNVRILLGCDQILNKPIIIAEGFDMGQDIFLDFLEAKYRTRFNRYLAEGYDLVFLDYSDGRAAIQNNAQVLKALIQQVNTMKTGSAQSVVIGESMSGLVARWALRQMENEGLAHQVKLMLCYDTPHQGANVPVGLTQLMHAASPTLLTKVILKFFAKGWRNYYLAMSTPAALQLLMHQTDAPNIGGKHPEFDLFRTQLVALGNGGYPQNCRNIAVTHGSMDAGDLTLFNDYQYGSRILRSWTPFGLQNTNIDIHTSHPGQNTNVLRFASWGIFSKAIGINRKYNSPLNDDFLPGGRTNAPVPNKLFNSTKEFEFCFVPTFSAIDYTGPRVTQADRELLNVTAVNAQTVNRKTPFAAIYGNNENTEHVEADDIEWGLIGEAENLLTGIAACPALPVPPVPTIMTYPVCHPFDKKRTTEDNTAFVNVSLASPSNGLYIHNWTVAPGDQHFTTTGDQITFRAESVGLYQITCVRTYPGRRDISSTHSVGIFVADCKDVTADPETPTELNLAEADVLASDVWENDFLLTTVADLEVFAHYIGNPKILYATLANGTFVPRTTLLASGMFEEFSELFAATDPRIPLPVRLKTFTVNAEGKTALLEWKTESETNSSHFEIERSNTGKDWFYIGKVQAENIPDEPAQYQYADQNITAKHVYYRLKMVDGDSTFAYSQIRSLAFDRASELAAYPNPIGPTGEIQLLLGDVGIANVRVFDLAGKLVSKFEKANAKINIEGLPSGKYILQIGMADGTKESRTIVKE</sequence>
<name>A0ABN7R4X7_9BACT</name>
<dbReference type="InterPro" id="IPR013783">
    <property type="entry name" value="Ig-like_fold"/>
</dbReference>
<keyword evidence="1" id="KW-0732">Signal</keyword>
<keyword evidence="4" id="KW-1185">Reference proteome</keyword>
<dbReference type="SUPFAM" id="SSF53474">
    <property type="entry name" value="alpha/beta-Hydrolases"/>
    <property type="match status" value="1"/>
</dbReference>
<dbReference type="EMBL" id="CAJRAU010000001">
    <property type="protein sequence ID" value="CAG5068213.1"/>
    <property type="molecule type" value="Genomic_DNA"/>
</dbReference>
<comment type="caution">
    <text evidence="3">The sequence shown here is derived from an EMBL/GenBank/DDBJ whole genome shotgun (WGS) entry which is preliminary data.</text>
</comment>
<evidence type="ECO:0000259" key="2">
    <source>
        <dbReference type="Pfam" id="PF18962"/>
    </source>
</evidence>
<dbReference type="NCBIfam" id="TIGR04183">
    <property type="entry name" value="Por_Secre_tail"/>
    <property type="match status" value="1"/>
</dbReference>
<evidence type="ECO:0000313" key="3">
    <source>
        <dbReference type="EMBL" id="CAG5068213.1"/>
    </source>
</evidence>
<evidence type="ECO:0000256" key="1">
    <source>
        <dbReference type="SAM" id="SignalP"/>
    </source>
</evidence>
<feature type="domain" description="Secretion system C-terminal sorting" evidence="2">
    <location>
        <begin position="970"/>
        <end position="1039"/>
    </location>
</feature>
<gene>
    <name evidence="3" type="ORF">DYBT9623_00942</name>
</gene>
<proteinExistence type="predicted"/>
<evidence type="ECO:0000313" key="4">
    <source>
        <dbReference type="Proteomes" id="UP000679725"/>
    </source>
</evidence>
<dbReference type="InterPro" id="IPR026444">
    <property type="entry name" value="Secre_tail"/>
</dbReference>
<feature type="chain" id="PRO_5045705694" description="Secretion system C-terminal sorting domain-containing protein" evidence="1">
    <location>
        <begin position="29"/>
        <end position="1041"/>
    </location>
</feature>
<dbReference type="Proteomes" id="UP000679725">
    <property type="component" value="Unassembled WGS sequence"/>
</dbReference>
<organism evidence="3 4">
    <name type="scientific">Dyadobacter linearis</name>
    <dbReference type="NCBI Taxonomy" id="2823330"/>
    <lineage>
        <taxon>Bacteria</taxon>
        <taxon>Pseudomonadati</taxon>
        <taxon>Bacteroidota</taxon>
        <taxon>Cytophagia</taxon>
        <taxon>Cytophagales</taxon>
        <taxon>Spirosomataceae</taxon>
        <taxon>Dyadobacter</taxon>
    </lineage>
</organism>
<dbReference type="RefSeq" id="WP_229254519.1">
    <property type="nucleotide sequence ID" value="NZ_CAJRAU010000001.1"/>
</dbReference>
<protein>
    <recommendedName>
        <fullName evidence="2">Secretion system C-terminal sorting domain-containing protein</fullName>
    </recommendedName>
</protein>